<feature type="domain" description="SH3" evidence="5">
    <location>
        <begin position="992"/>
        <end position="1049"/>
    </location>
</feature>
<evidence type="ECO:0000313" key="7">
    <source>
        <dbReference type="EnsemblMetazoa" id="G15922.7:cds"/>
    </source>
</evidence>
<feature type="domain" description="SH3" evidence="5">
    <location>
        <begin position="156"/>
        <end position="215"/>
    </location>
</feature>
<dbReference type="PROSITE" id="PS50195">
    <property type="entry name" value="PX"/>
    <property type="match status" value="1"/>
</dbReference>
<evidence type="ECO:0000256" key="4">
    <source>
        <dbReference type="SAM" id="MobiDB-lite"/>
    </source>
</evidence>
<evidence type="ECO:0000259" key="5">
    <source>
        <dbReference type="PROSITE" id="PS50002"/>
    </source>
</evidence>
<accession>A0A8W8IY88</accession>
<feature type="region of interest" description="Disordered" evidence="4">
    <location>
        <begin position="647"/>
        <end position="885"/>
    </location>
</feature>
<keyword evidence="1 3" id="KW-0728">SH3 domain</keyword>
<reference evidence="7" key="1">
    <citation type="submission" date="2022-08" db="UniProtKB">
        <authorList>
            <consortium name="EnsemblMetazoa"/>
        </authorList>
    </citation>
    <scope>IDENTIFICATION</scope>
    <source>
        <strain evidence="7">05x7-T-G4-1.051#20</strain>
    </source>
</reference>
<feature type="domain" description="SH3" evidence="5">
    <location>
        <begin position="369"/>
        <end position="428"/>
    </location>
</feature>
<proteinExistence type="predicted"/>
<evidence type="ECO:0000313" key="8">
    <source>
        <dbReference type="Proteomes" id="UP000005408"/>
    </source>
</evidence>
<feature type="domain" description="PX" evidence="6">
    <location>
        <begin position="8"/>
        <end position="132"/>
    </location>
</feature>
<dbReference type="Proteomes" id="UP000005408">
    <property type="component" value="Unassembled WGS sequence"/>
</dbReference>
<feature type="compositionally biased region" description="Polar residues" evidence="4">
    <location>
        <begin position="656"/>
        <end position="685"/>
    </location>
</feature>
<dbReference type="Pfam" id="PF07653">
    <property type="entry name" value="SH3_2"/>
    <property type="match status" value="3"/>
</dbReference>
<evidence type="ECO:0000259" key="6">
    <source>
        <dbReference type="PROSITE" id="PS50195"/>
    </source>
</evidence>
<dbReference type="SUPFAM" id="SSF50044">
    <property type="entry name" value="SH3-domain"/>
    <property type="match status" value="5"/>
</dbReference>
<name>A0A8W8IY88_MAGGI</name>
<organism evidence="7 8">
    <name type="scientific">Magallana gigas</name>
    <name type="common">Pacific oyster</name>
    <name type="synonym">Crassostrea gigas</name>
    <dbReference type="NCBI Taxonomy" id="29159"/>
    <lineage>
        <taxon>Eukaryota</taxon>
        <taxon>Metazoa</taxon>
        <taxon>Spiralia</taxon>
        <taxon>Lophotrochozoa</taxon>
        <taxon>Mollusca</taxon>
        <taxon>Bivalvia</taxon>
        <taxon>Autobranchia</taxon>
        <taxon>Pteriomorphia</taxon>
        <taxon>Ostreida</taxon>
        <taxon>Ostreoidea</taxon>
        <taxon>Ostreidae</taxon>
        <taxon>Magallana</taxon>
    </lineage>
</organism>
<dbReference type="Gene3D" id="2.30.30.40">
    <property type="entry name" value="SH3 Domains"/>
    <property type="match status" value="5"/>
</dbReference>
<dbReference type="GO" id="GO:0042554">
    <property type="term" value="P:superoxide anion generation"/>
    <property type="evidence" value="ECO:0007669"/>
    <property type="project" value="TreeGrafter"/>
</dbReference>
<feature type="domain" description="SH3" evidence="5">
    <location>
        <begin position="227"/>
        <end position="286"/>
    </location>
</feature>
<evidence type="ECO:0000256" key="3">
    <source>
        <dbReference type="PROSITE-ProRule" id="PRU00192"/>
    </source>
</evidence>
<dbReference type="GO" id="GO:0016176">
    <property type="term" value="F:superoxide-generating NADPH oxidase activator activity"/>
    <property type="evidence" value="ECO:0007669"/>
    <property type="project" value="TreeGrafter"/>
</dbReference>
<evidence type="ECO:0000256" key="1">
    <source>
        <dbReference type="ARBA" id="ARBA00022443"/>
    </source>
</evidence>
<keyword evidence="8" id="KW-1185">Reference proteome</keyword>
<dbReference type="SMART" id="SM00312">
    <property type="entry name" value="PX"/>
    <property type="match status" value="1"/>
</dbReference>
<dbReference type="PROSITE" id="PS50002">
    <property type="entry name" value="SH3"/>
    <property type="match status" value="5"/>
</dbReference>
<dbReference type="Pfam" id="PF00018">
    <property type="entry name" value="SH3_1"/>
    <property type="match status" value="2"/>
</dbReference>
<feature type="domain" description="SH3" evidence="5">
    <location>
        <begin position="911"/>
        <end position="969"/>
    </location>
</feature>
<feature type="compositionally biased region" description="Acidic residues" evidence="4">
    <location>
        <begin position="311"/>
        <end position="325"/>
    </location>
</feature>
<evidence type="ECO:0008006" key="9">
    <source>
        <dbReference type="Google" id="ProtNLM"/>
    </source>
</evidence>
<feature type="compositionally biased region" description="Polar residues" evidence="4">
    <location>
        <begin position="865"/>
        <end position="877"/>
    </location>
</feature>
<feature type="region of interest" description="Disordered" evidence="4">
    <location>
        <begin position="451"/>
        <end position="474"/>
    </location>
</feature>
<dbReference type="OMA" id="KFFGRSH"/>
<dbReference type="InterPro" id="IPR051228">
    <property type="entry name" value="NADPH_Oxidase/PX-Domain"/>
</dbReference>
<dbReference type="InterPro" id="IPR001683">
    <property type="entry name" value="PX_dom"/>
</dbReference>
<dbReference type="Pfam" id="PF00787">
    <property type="entry name" value="PX"/>
    <property type="match status" value="1"/>
</dbReference>
<keyword evidence="2" id="KW-0677">Repeat</keyword>
<sequence length="1049" mass="117168">MGTRGGELKIINVDVYDVQKRRKPSKHYVYIIKVTWSNKKVKVIYRRYSRFFDFQHSLLEKFPVESGQLDPNQRVIPFLPGKIYFGRSQVRDVAVKRLSHIDDYCKALINLDERISQCEEVLDFFSVEEEDINPTSDNERKKKATFDTASKISEPRLGEQYRAIADYTKEDKWDLNLKAGTEVEVIEKTESGWWFVHVQDQQGWVPSTYLKRADGGKEELGERARPGEEEQYICTEDYFPSNPDEVTLDRGTVVEVIQKNLDGWWWVRQNGKEGWAPATYMMKAEKAHMERVARASGVQIVGKLEDISDLMQDEDGDDSWDDEPDPPPRPIRNYLSQKSRSLERGGSLRPPPRQNSIKNIKVDIKPPKVTKSQYVTIADFTDTVGDGISFSRGESVEVKEKTADGWWFVSIGGKEGWAPSTFIESKEMDAIPEDNHVSNVSNDAYSEVAIESSDDEDYEHPEATPAHTNAYEEVDYEVPVKSPGEGEKPRFSISELQNKLKPGFVNERPSSAPPKQVDRRLMKNQNAAIKRPTSKPPPPPVAMATSNDSKTGPPPIDRSSLAAALKTRNVSKPSEEVTKPGLEAQSSNSSSDSDKKPILPPKLAVVPSSAGRKSPSQLTKQVPRERIHSDGGNNLAELLKAKFESRKTMVDESGNTEDANFNTYPKKSGVQISQLPISQTKSNPEFTDKSLTGKPAVLPKGDRLRNHLKPPNKNEGAQKRFSMQEESSELTNALQARLRRQSNVEVTTSQHYSAVEKPKKSFPTKPLIPEKTVSEDKKPMVPPKIMVKKTEGKENSVAAVPKSRFEPGSKGGWKKESTKPKSKPPVLAKPKKPTFPKEETKTVVPGENNNEPPVKSGFAKELASKLSSNVGGKQDTNAEVKPPIPKKSPIVQKVYSSKVENNVKEVTSMKSSVQAYKSMAKYEAEGNGEISFEEGVILEVLDKTDGWWLVRVGTSEGWAPVTYIAPCGVGDRPPSPVCDSGFTSPEEGSNSVTSVKYRTCAEFIPESETELGFKEGLVVEVLDASEDDWWYARVDGKEGWVPAEYLEEV</sequence>
<dbReference type="InterPro" id="IPR001452">
    <property type="entry name" value="SH3_domain"/>
</dbReference>
<dbReference type="InterPro" id="IPR036028">
    <property type="entry name" value="SH3-like_dom_sf"/>
</dbReference>
<dbReference type="PANTHER" id="PTHR15706">
    <property type="entry name" value="SH3 MULTIPLE DOMAIN"/>
    <property type="match status" value="1"/>
</dbReference>
<dbReference type="CDD" id="cd11856">
    <property type="entry name" value="SH3_p47phox_like"/>
    <property type="match status" value="2"/>
</dbReference>
<feature type="region of interest" description="Disordered" evidence="4">
    <location>
        <begin position="499"/>
        <end position="634"/>
    </location>
</feature>
<evidence type="ECO:0000256" key="2">
    <source>
        <dbReference type="ARBA" id="ARBA00022737"/>
    </source>
</evidence>
<dbReference type="SUPFAM" id="SSF64268">
    <property type="entry name" value="PX domain"/>
    <property type="match status" value="1"/>
</dbReference>
<dbReference type="Gene3D" id="3.30.1520.10">
    <property type="entry name" value="Phox-like domain"/>
    <property type="match status" value="1"/>
</dbReference>
<dbReference type="SMART" id="SM00326">
    <property type="entry name" value="SH3"/>
    <property type="match status" value="5"/>
</dbReference>
<feature type="region of interest" description="Disordered" evidence="4">
    <location>
        <begin position="311"/>
        <end position="360"/>
    </location>
</feature>
<feature type="compositionally biased region" description="Basic and acidic residues" evidence="4">
    <location>
        <begin position="803"/>
        <end position="819"/>
    </location>
</feature>
<dbReference type="OrthoDB" id="10255964at2759"/>
<dbReference type="EnsemblMetazoa" id="G15922.7">
    <property type="protein sequence ID" value="G15922.7:cds"/>
    <property type="gene ID" value="G15922"/>
</dbReference>
<dbReference type="AlphaFoldDB" id="A0A8W8IY88"/>
<dbReference type="InterPro" id="IPR036871">
    <property type="entry name" value="PX_dom_sf"/>
</dbReference>
<dbReference type="PANTHER" id="PTHR15706:SF2">
    <property type="entry name" value="SH3 AND PX DOMAIN-CONTAINING PROTEIN 2A"/>
    <property type="match status" value="1"/>
</dbReference>
<feature type="compositionally biased region" description="Polar residues" evidence="4">
    <location>
        <begin position="741"/>
        <end position="752"/>
    </location>
</feature>
<protein>
    <recommendedName>
        <fullName evidence="9">SH3 and PX domain-containing protein 2B</fullName>
    </recommendedName>
</protein>
<dbReference type="GO" id="GO:0005737">
    <property type="term" value="C:cytoplasm"/>
    <property type="evidence" value="ECO:0007669"/>
    <property type="project" value="TreeGrafter"/>
</dbReference>
<dbReference type="GO" id="GO:0035091">
    <property type="term" value="F:phosphatidylinositol binding"/>
    <property type="evidence" value="ECO:0007669"/>
    <property type="project" value="InterPro"/>
</dbReference>